<evidence type="ECO:0000313" key="1">
    <source>
        <dbReference type="EMBL" id="KAB7496987.1"/>
    </source>
</evidence>
<proteinExistence type="predicted"/>
<sequence>MEGDTFLHKRDLDFIAQELASSDVIDNVIYDFYEHGLISERCMRNLLTLESTLINKGRKIVTLILGERTRNNQGKIAEVFYKNGFISVADMFDPQFTSNMST</sequence>
<organism evidence="1 2">
    <name type="scientific">Armadillidium nasatum</name>
    <dbReference type="NCBI Taxonomy" id="96803"/>
    <lineage>
        <taxon>Eukaryota</taxon>
        <taxon>Metazoa</taxon>
        <taxon>Ecdysozoa</taxon>
        <taxon>Arthropoda</taxon>
        <taxon>Crustacea</taxon>
        <taxon>Multicrustacea</taxon>
        <taxon>Malacostraca</taxon>
        <taxon>Eumalacostraca</taxon>
        <taxon>Peracarida</taxon>
        <taxon>Isopoda</taxon>
        <taxon>Oniscidea</taxon>
        <taxon>Crinocheta</taxon>
        <taxon>Armadillidiidae</taxon>
        <taxon>Armadillidium</taxon>
    </lineage>
</organism>
<name>A0A5N5SSI9_9CRUS</name>
<feature type="non-terminal residue" evidence="1">
    <location>
        <position position="102"/>
    </location>
</feature>
<reference evidence="1 2" key="1">
    <citation type="journal article" date="2019" name="PLoS Biol.">
        <title>Sex chromosomes control vertical transmission of feminizing Wolbachia symbionts in an isopod.</title>
        <authorList>
            <person name="Becking T."/>
            <person name="Chebbi M.A."/>
            <person name="Giraud I."/>
            <person name="Moumen B."/>
            <person name="Laverre T."/>
            <person name="Caubet Y."/>
            <person name="Peccoud J."/>
            <person name="Gilbert C."/>
            <person name="Cordaux R."/>
        </authorList>
    </citation>
    <scope>NUCLEOTIDE SEQUENCE [LARGE SCALE GENOMIC DNA]</scope>
    <source>
        <strain evidence="1">ANa2</strain>
        <tissue evidence="1">Whole body excluding digestive tract and cuticle</tissue>
    </source>
</reference>
<accession>A0A5N5SSI9</accession>
<gene>
    <name evidence="1" type="ORF">Anas_09901</name>
</gene>
<dbReference type="Proteomes" id="UP000326759">
    <property type="component" value="Unassembled WGS sequence"/>
</dbReference>
<dbReference type="AlphaFoldDB" id="A0A5N5SSI9"/>
<dbReference type="EMBL" id="SEYY01020820">
    <property type="protein sequence ID" value="KAB7496987.1"/>
    <property type="molecule type" value="Genomic_DNA"/>
</dbReference>
<protein>
    <submittedName>
        <fullName evidence="1">Uncharacterized protein</fullName>
    </submittedName>
</protein>
<keyword evidence="2" id="KW-1185">Reference proteome</keyword>
<evidence type="ECO:0000313" key="2">
    <source>
        <dbReference type="Proteomes" id="UP000326759"/>
    </source>
</evidence>
<comment type="caution">
    <text evidence="1">The sequence shown here is derived from an EMBL/GenBank/DDBJ whole genome shotgun (WGS) entry which is preliminary data.</text>
</comment>